<evidence type="ECO:0000256" key="3">
    <source>
        <dbReference type="ARBA" id="ARBA00022900"/>
    </source>
</evidence>
<dbReference type="InterPro" id="IPR023796">
    <property type="entry name" value="Serpin_dom"/>
</dbReference>
<proteinExistence type="inferred from homology"/>
<dbReference type="Pfam" id="PF00079">
    <property type="entry name" value="Serpin"/>
    <property type="match status" value="1"/>
</dbReference>
<dbReference type="PANTHER" id="PTHR11461">
    <property type="entry name" value="SERINE PROTEASE INHIBITOR, SERPIN"/>
    <property type="match status" value="1"/>
</dbReference>
<keyword evidence="8" id="KW-1185">Reference proteome</keyword>
<dbReference type="SUPFAM" id="SSF56574">
    <property type="entry name" value="Serpins"/>
    <property type="match status" value="1"/>
</dbReference>
<dbReference type="GO" id="GO:0005615">
    <property type="term" value="C:extracellular space"/>
    <property type="evidence" value="ECO:0007669"/>
    <property type="project" value="InterPro"/>
</dbReference>
<evidence type="ECO:0000256" key="5">
    <source>
        <dbReference type="SAM" id="SignalP"/>
    </source>
</evidence>
<dbReference type="EMBL" id="JALNTZ010000007">
    <property type="protein sequence ID" value="KAJ3644598.1"/>
    <property type="molecule type" value="Genomic_DNA"/>
</dbReference>
<evidence type="ECO:0000259" key="6">
    <source>
        <dbReference type="SMART" id="SM00093"/>
    </source>
</evidence>
<dbReference type="PANTHER" id="PTHR11461:SF211">
    <property type="entry name" value="GH10112P-RELATED"/>
    <property type="match status" value="1"/>
</dbReference>
<name>A0AA38HVG2_9CUCU</name>
<dbReference type="PROSITE" id="PS00284">
    <property type="entry name" value="SERPIN"/>
    <property type="match status" value="1"/>
</dbReference>
<protein>
    <recommendedName>
        <fullName evidence="6">Serpin domain-containing protein</fullName>
    </recommendedName>
</protein>
<organism evidence="7 8">
    <name type="scientific">Zophobas morio</name>
    <dbReference type="NCBI Taxonomy" id="2755281"/>
    <lineage>
        <taxon>Eukaryota</taxon>
        <taxon>Metazoa</taxon>
        <taxon>Ecdysozoa</taxon>
        <taxon>Arthropoda</taxon>
        <taxon>Hexapoda</taxon>
        <taxon>Insecta</taxon>
        <taxon>Pterygota</taxon>
        <taxon>Neoptera</taxon>
        <taxon>Endopterygota</taxon>
        <taxon>Coleoptera</taxon>
        <taxon>Polyphaga</taxon>
        <taxon>Cucujiformia</taxon>
        <taxon>Tenebrionidae</taxon>
        <taxon>Zophobas</taxon>
    </lineage>
</organism>
<evidence type="ECO:0000256" key="2">
    <source>
        <dbReference type="ARBA" id="ARBA00022690"/>
    </source>
</evidence>
<dbReference type="CDD" id="cd19955">
    <property type="entry name" value="serpin48-like_insects"/>
    <property type="match status" value="1"/>
</dbReference>
<accession>A0AA38HVG2</accession>
<dbReference type="GO" id="GO:0004867">
    <property type="term" value="F:serine-type endopeptidase inhibitor activity"/>
    <property type="evidence" value="ECO:0007669"/>
    <property type="project" value="UniProtKB-KW"/>
</dbReference>
<dbReference type="Proteomes" id="UP001168821">
    <property type="component" value="Unassembled WGS sequence"/>
</dbReference>
<gene>
    <name evidence="7" type="ORF">Zmor_022318</name>
</gene>
<feature type="domain" description="Serpin" evidence="6">
    <location>
        <begin position="31"/>
        <end position="390"/>
    </location>
</feature>
<reference evidence="7" key="1">
    <citation type="journal article" date="2023" name="G3 (Bethesda)">
        <title>Whole genome assemblies of Zophobas morio and Tenebrio molitor.</title>
        <authorList>
            <person name="Kaur S."/>
            <person name="Stinson S.A."/>
            <person name="diCenzo G.C."/>
        </authorList>
    </citation>
    <scope>NUCLEOTIDE SEQUENCE</scope>
    <source>
        <strain evidence="7">QUZm001</strain>
    </source>
</reference>
<keyword evidence="2" id="KW-0646">Protease inhibitor</keyword>
<keyword evidence="3" id="KW-0722">Serine protease inhibitor</keyword>
<dbReference type="InterPro" id="IPR036186">
    <property type="entry name" value="Serpin_sf"/>
</dbReference>
<dbReference type="InterPro" id="IPR042185">
    <property type="entry name" value="Serpin_sf_2"/>
</dbReference>
<sequence>MKTSLIILSFIGIVLANDEDDFTKANNKFASTVYSEIAKNKKENFLVSPFSAETILALTHAGAKGPTAQELQNAIHLPGDNKKIEEGAKTLLPSLQTHDAYTLKTANKMYIKNNFEIKPDFKQVATEAFFADSESIDFVENVKAAETMNKWVEKQTENRIQNLISPDVVNNETRLVLINALYFKANWSSRFHLSYTKKIDFYKSVADVVKVDAMINKHGQRFLFFDCHHLNAKFLELPFKGEEASMTFILPNDKDGLPQLESDLERALVPHNLTRERLRVQLPKFKIESKIDLKKILKNLGVVTVFTDFQADLSGIAGEPGDLVVNEVVQKSFIDVNEEGVEAAAATFALVAVPMMGFSNKPKEFLADHPFIFYIRVKGVIIFVGRVIDPSN</sequence>
<feature type="signal peptide" evidence="5">
    <location>
        <begin position="1"/>
        <end position="16"/>
    </location>
</feature>
<dbReference type="AlphaFoldDB" id="A0AA38HVG2"/>
<evidence type="ECO:0000313" key="8">
    <source>
        <dbReference type="Proteomes" id="UP001168821"/>
    </source>
</evidence>
<dbReference type="SMART" id="SM00093">
    <property type="entry name" value="SERPIN"/>
    <property type="match status" value="1"/>
</dbReference>
<dbReference type="Gene3D" id="2.30.39.10">
    <property type="entry name" value="Alpha-1-antitrypsin, domain 1"/>
    <property type="match status" value="2"/>
</dbReference>
<evidence type="ECO:0000256" key="4">
    <source>
        <dbReference type="RuleBase" id="RU000411"/>
    </source>
</evidence>
<evidence type="ECO:0000313" key="7">
    <source>
        <dbReference type="EMBL" id="KAJ3644598.1"/>
    </source>
</evidence>
<dbReference type="InterPro" id="IPR042178">
    <property type="entry name" value="Serpin_sf_1"/>
</dbReference>
<comment type="similarity">
    <text evidence="1 4">Belongs to the serpin family.</text>
</comment>
<feature type="chain" id="PRO_5041366722" description="Serpin domain-containing protein" evidence="5">
    <location>
        <begin position="17"/>
        <end position="392"/>
    </location>
</feature>
<evidence type="ECO:0000256" key="1">
    <source>
        <dbReference type="ARBA" id="ARBA00009500"/>
    </source>
</evidence>
<comment type="caution">
    <text evidence="7">The sequence shown here is derived from an EMBL/GenBank/DDBJ whole genome shotgun (WGS) entry which is preliminary data.</text>
</comment>
<dbReference type="InterPro" id="IPR000215">
    <property type="entry name" value="Serpin_fam"/>
</dbReference>
<dbReference type="InterPro" id="IPR023795">
    <property type="entry name" value="Serpin_CS"/>
</dbReference>
<dbReference type="Gene3D" id="3.30.497.10">
    <property type="entry name" value="Antithrombin, subunit I, domain 2"/>
    <property type="match status" value="1"/>
</dbReference>
<keyword evidence="5" id="KW-0732">Signal</keyword>